<evidence type="ECO:0000256" key="1">
    <source>
        <dbReference type="SAM" id="MobiDB-lite"/>
    </source>
</evidence>
<keyword evidence="3" id="KW-1185">Reference proteome</keyword>
<feature type="region of interest" description="Disordered" evidence="1">
    <location>
        <begin position="1"/>
        <end position="26"/>
    </location>
</feature>
<feature type="region of interest" description="Disordered" evidence="1">
    <location>
        <begin position="55"/>
        <end position="80"/>
    </location>
</feature>
<feature type="compositionally biased region" description="Basic and acidic residues" evidence="1">
    <location>
        <begin position="12"/>
        <end position="23"/>
    </location>
</feature>
<organism evidence="2 3">
    <name type="scientific">Bradyrhizobium macuxiense</name>
    <dbReference type="NCBI Taxonomy" id="1755647"/>
    <lineage>
        <taxon>Bacteria</taxon>
        <taxon>Pseudomonadati</taxon>
        <taxon>Pseudomonadota</taxon>
        <taxon>Alphaproteobacteria</taxon>
        <taxon>Hyphomicrobiales</taxon>
        <taxon>Nitrobacteraceae</taxon>
        <taxon>Bradyrhizobium</taxon>
    </lineage>
</organism>
<dbReference type="Proteomes" id="UP000057737">
    <property type="component" value="Unassembled WGS sequence"/>
</dbReference>
<sequence length="80" mass="9236">MNPLPVLASDLRSNRTDDKRNADDDQMQACGYRSRNMTPIGRCRPLIMPRRPYRNRVARNDNRMVSTIPAKAPENAMFTE</sequence>
<name>A0A109K2U5_9BRAD</name>
<reference evidence="2 3" key="1">
    <citation type="submission" date="2015-11" db="EMBL/GenBank/DDBJ databases">
        <title>Draft Genome Sequence of the Strain BR 10303 (Bradyrhizobium sp.) isolated from nodules of Centrolobium paraense.</title>
        <authorList>
            <person name="Zelli J.E."/>
            <person name="Simoes-Araujo J.L."/>
            <person name="Barauna A.C."/>
            <person name="Silva K."/>
        </authorList>
    </citation>
    <scope>NUCLEOTIDE SEQUENCE [LARGE SCALE GENOMIC DNA]</scope>
    <source>
        <strain evidence="2 3">BR 10303</strain>
    </source>
</reference>
<protein>
    <submittedName>
        <fullName evidence="2">Uncharacterized protein</fullName>
    </submittedName>
</protein>
<comment type="caution">
    <text evidence="2">The sequence shown here is derived from an EMBL/GenBank/DDBJ whole genome shotgun (WGS) entry which is preliminary data.</text>
</comment>
<dbReference type="AlphaFoldDB" id="A0A109K2U5"/>
<evidence type="ECO:0000313" key="2">
    <source>
        <dbReference type="EMBL" id="KWV59650.1"/>
    </source>
</evidence>
<dbReference type="EMBL" id="LNCU01000029">
    <property type="protein sequence ID" value="KWV59650.1"/>
    <property type="molecule type" value="Genomic_DNA"/>
</dbReference>
<evidence type="ECO:0000313" key="3">
    <source>
        <dbReference type="Proteomes" id="UP000057737"/>
    </source>
</evidence>
<proteinExistence type="predicted"/>
<accession>A0A109K2U5</accession>
<gene>
    <name evidence="2" type="ORF">AS156_30870</name>
</gene>